<keyword evidence="1" id="KW-0808">Transferase</keyword>
<dbReference type="EMBL" id="JAIWJX010000002">
    <property type="protein sequence ID" value="MCK6256441.1"/>
    <property type="molecule type" value="Genomic_DNA"/>
</dbReference>
<dbReference type="InterPro" id="IPR000182">
    <property type="entry name" value="GNAT_dom"/>
</dbReference>
<proteinExistence type="predicted"/>
<reference evidence="4" key="1">
    <citation type="submission" date="2021-09" db="EMBL/GenBank/DDBJ databases">
        <title>Genome analysis of Fictibacillus sp. KIGAM418 isolated from marine sediment.</title>
        <authorList>
            <person name="Seo M.-J."/>
            <person name="Cho E.-S."/>
            <person name="Hwang C.Y."/>
        </authorList>
    </citation>
    <scope>NUCLEOTIDE SEQUENCE</scope>
    <source>
        <strain evidence="4">KIGAM418</strain>
    </source>
</reference>
<evidence type="ECO:0000256" key="1">
    <source>
        <dbReference type="ARBA" id="ARBA00022679"/>
    </source>
</evidence>
<feature type="domain" description="N-acetyltransferase" evidence="3">
    <location>
        <begin position="1"/>
        <end position="142"/>
    </location>
</feature>
<dbReference type="AlphaFoldDB" id="A0A9X1XA72"/>
<evidence type="ECO:0000313" key="4">
    <source>
        <dbReference type="EMBL" id="MCK6256441.1"/>
    </source>
</evidence>
<name>A0A9X1XA72_9BACL</name>
<dbReference type="PANTHER" id="PTHR43877">
    <property type="entry name" value="AMINOALKYLPHOSPHONATE N-ACETYLTRANSFERASE-RELATED-RELATED"/>
    <property type="match status" value="1"/>
</dbReference>
<dbReference type="PANTHER" id="PTHR43877:SF2">
    <property type="entry name" value="AMINOALKYLPHOSPHONATE N-ACETYLTRANSFERASE-RELATED"/>
    <property type="match status" value="1"/>
</dbReference>
<dbReference type="Pfam" id="PF00583">
    <property type="entry name" value="Acetyltransf_1"/>
    <property type="match status" value="1"/>
</dbReference>
<dbReference type="Proteomes" id="UP001139011">
    <property type="component" value="Unassembled WGS sequence"/>
</dbReference>
<comment type="caution">
    <text evidence="4">The sequence shown here is derived from an EMBL/GenBank/DDBJ whole genome shotgun (WGS) entry which is preliminary data.</text>
</comment>
<dbReference type="GO" id="GO:0016747">
    <property type="term" value="F:acyltransferase activity, transferring groups other than amino-acyl groups"/>
    <property type="evidence" value="ECO:0007669"/>
    <property type="project" value="InterPro"/>
</dbReference>
<dbReference type="InterPro" id="IPR050832">
    <property type="entry name" value="Bact_Acetyltransf"/>
</dbReference>
<dbReference type="PROSITE" id="PS51186">
    <property type="entry name" value="GNAT"/>
    <property type="match status" value="1"/>
</dbReference>
<dbReference type="Gene3D" id="3.40.630.30">
    <property type="match status" value="1"/>
</dbReference>
<dbReference type="InterPro" id="IPR016181">
    <property type="entry name" value="Acyl_CoA_acyltransferase"/>
</dbReference>
<keyword evidence="5" id="KW-1185">Reference proteome</keyword>
<keyword evidence="2" id="KW-0012">Acyltransferase</keyword>
<evidence type="ECO:0000259" key="3">
    <source>
        <dbReference type="PROSITE" id="PS51186"/>
    </source>
</evidence>
<organism evidence="4 5">
    <name type="scientific">Fictibacillus marinisediminis</name>
    <dbReference type="NCBI Taxonomy" id="2878389"/>
    <lineage>
        <taxon>Bacteria</taxon>
        <taxon>Bacillati</taxon>
        <taxon>Bacillota</taxon>
        <taxon>Bacilli</taxon>
        <taxon>Bacillales</taxon>
        <taxon>Fictibacillaceae</taxon>
        <taxon>Fictibacillus</taxon>
    </lineage>
</organism>
<dbReference type="SUPFAM" id="SSF55729">
    <property type="entry name" value="Acyl-CoA N-acyltransferases (Nat)"/>
    <property type="match status" value="1"/>
</dbReference>
<dbReference type="RefSeq" id="WP_248252118.1">
    <property type="nucleotide sequence ID" value="NZ_JAIWJX010000002.1"/>
</dbReference>
<sequence length="142" mass="16271">MLLREAEKKDIPELADLMGELGYPTETKAMEERFAKIAVHPDYHTIVAEKDAELVGMIGMFRGLSYEKDEPSIRIIALVVKEEVRNQKIGQQLLEQAEEWASRQGVRKLAVNTGKRRVESHLFYKNRGFEETGAGFYKSLEK</sequence>
<accession>A0A9X1XA72</accession>
<evidence type="ECO:0000256" key="2">
    <source>
        <dbReference type="ARBA" id="ARBA00023315"/>
    </source>
</evidence>
<evidence type="ECO:0000313" key="5">
    <source>
        <dbReference type="Proteomes" id="UP001139011"/>
    </source>
</evidence>
<protein>
    <submittedName>
        <fullName evidence="4">GNAT family N-acetyltransferase</fullName>
    </submittedName>
</protein>
<gene>
    <name evidence="4" type="ORF">LCY76_07530</name>
</gene>
<dbReference type="CDD" id="cd04301">
    <property type="entry name" value="NAT_SF"/>
    <property type="match status" value="1"/>
</dbReference>